<name>A0A267G0G3_9PLAT</name>
<dbReference type="PANTHER" id="PTHR12085">
    <property type="entry name" value="SERINE/THREONINE-PROTEIN PHOSPHATASE 2A REGULATORY SUBUNIT B'' SUBUNIT GAMMA"/>
    <property type="match status" value="1"/>
</dbReference>
<dbReference type="EMBL" id="NIVC01000665">
    <property type="protein sequence ID" value="PAA78817.1"/>
    <property type="molecule type" value="Genomic_DNA"/>
</dbReference>
<sequence length="472" mass="53428">TLLSSYTDCSSLKLRLQRVAMASEIAAGNRSVMKAVNPKEEARLFNKHYQQMAGDLFNRTATDVCMSALCRPRHRMQTTELGTELRARLVKEARAAHLQRKCGELLNSEELKTIWHLLVAHRTLPDSADGERFINYLDYLKVCKAAGPKCSKLLSPSLFFKLLQADPLGRVSTDHLYEFISRKTWLLQTRVCLSLYDFSGDGSLSESDLENYVTNLIPTLYQLRKLDKLFYSYYVCTAVRKFVFFLDPLRTGRVRIFDILTSSFLDDFAELQVETSSPSKTNWFSAYKTLRLYGSFLALDKDANGLLSKTELAGYGAGSLTDAFLDRLFQTCVTLNGEMDYQAYLDFCLAMECRSAPQSLSYFFRILDIDSCGAITAWSVNYFYRGLQRRLRSHGVEPPRLPDLMDEIFDMARPADPCRIGLEDLINSGQGATIVSILIDASEFWRHESRSATAPDTVGDGPAEPDEEELEL</sequence>
<protein>
    <recommendedName>
        <fullName evidence="7">Serine/threonine-protein phosphatase 2A regulatory subunit B'' subunit gamma</fullName>
    </recommendedName>
</protein>
<dbReference type="GO" id="GO:0005737">
    <property type="term" value="C:cytoplasm"/>
    <property type="evidence" value="ECO:0007669"/>
    <property type="project" value="UniProtKB-SubCell"/>
</dbReference>
<dbReference type="Gene3D" id="1.10.238.10">
    <property type="entry name" value="EF-hand"/>
    <property type="match status" value="1"/>
</dbReference>
<dbReference type="CDD" id="cd21505">
    <property type="entry name" value="PPP2R3C"/>
    <property type="match status" value="1"/>
</dbReference>
<evidence type="ECO:0000256" key="1">
    <source>
        <dbReference type="ARBA" id="ARBA00004496"/>
    </source>
</evidence>
<evidence type="ECO:0008006" key="7">
    <source>
        <dbReference type="Google" id="ProtNLM"/>
    </source>
</evidence>
<dbReference type="InterPro" id="IPR039865">
    <property type="entry name" value="PPP2R3C"/>
</dbReference>
<accession>A0A267G0G3</accession>
<gene>
    <name evidence="5" type="ORF">BOX15_Mlig007517g6</name>
</gene>
<dbReference type="AlphaFoldDB" id="A0A267G0G3"/>
<dbReference type="GO" id="GO:0005819">
    <property type="term" value="C:spindle"/>
    <property type="evidence" value="ECO:0007669"/>
    <property type="project" value="TreeGrafter"/>
</dbReference>
<proteinExistence type="predicted"/>
<evidence type="ECO:0000313" key="5">
    <source>
        <dbReference type="EMBL" id="PAA78817.1"/>
    </source>
</evidence>
<keyword evidence="3" id="KW-0106">Calcium</keyword>
<comment type="caution">
    <text evidence="5">The sequence shown here is derived from an EMBL/GenBank/DDBJ whole genome shotgun (WGS) entry which is preliminary data.</text>
</comment>
<dbReference type="GO" id="GO:0005813">
    <property type="term" value="C:centrosome"/>
    <property type="evidence" value="ECO:0007669"/>
    <property type="project" value="TreeGrafter"/>
</dbReference>
<dbReference type="Proteomes" id="UP000215902">
    <property type="component" value="Unassembled WGS sequence"/>
</dbReference>
<evidence type="ECO:0000256" key="3">
    <source>
        <dbReference type="ARBA" id="ARBA00022837"/>
    </source>
</evidence>
<dbReference type="InterPro" id="IPR018247">
    <property type="entry name" value="EF_Hand_1_Ca_BS"/>
</dbReference>
<dbReference type="GO" id="GO:0035303">
    <property type="term" value="P:regulation of dephosphorylation"/>
    <property type="evidence" value="ECO:0007669"/>
    <property type="project" value="InterPro"/>
</dbReference>
<dbReference type="GO" id="GO:0030865">
    <property type="term" value="P:cortical cytoskeleton organization"/>
    <property type="evidence" value="ECO:0007669"/>
    <property type="project" value="TreeGrafter"/>
</dbReference>
<dbReference type="GO" id="GO:0000226">
    <property type="term" value="P:microtubule cytoskeleton organization"/>
    <property type="evidence" value="ECO:0007669"/>
    <property type="project" value="TreeGrafter"/>
</dbReference>
<feature type="non-terminal residue" evidence="5">
    <location>
        <position position="1"/>
    </location>
</feature>
<dbReference type="STRING" id="282301.A0A267G0G3"/>
<evidence type="ECO:0000256" key="4">
    <source>
        <dbReference type="SAM" id="MobiDB-lite"/>
    </source>
</evidence>
<keyword evidence="2" id="KW-0963">Cytoplasm</keyword>
<feature type="region of interest" description="Disordered" evidence="4">
    <location>
        <begin position="450"/>
        <end position="472"/>
    </location>
</feature>
<reference evidence="5 6" key="1">
    <citation type="submission" date="2017-06" db="EMBL/GenBank/DDBJ databases">
        <title>A platform for efficient transgenesis in Macrostomum lignano, a flatworm model organism for stem cell research.</title>
        <authorList>
            <person name="Berezikov E."/>
        </authorList>
    </citation>
    <scope>NUCLEOTIDE SEQUENCE [LARGE SCALE GENOMIC DNA]</scope>
    <source>
        <strain evidence="5">DV1</strain>
        <tissue evidence="5">Whole organism</tissue>
    </source>
</reference>
<feature type="compositionally biased region" description="Acidic residues" evidence="4">
    <location>
        <begin position="463"/>
        <end position="472"/>
    </location>
</feature>
<dbReference type="InterPro" id="IPR011992">
    <property type="entry name" value="EF-hand-dom_pair"/>
</dbReference>
<dbReference type="PROSITE" id="PS00018">
    <property type="entry name" value="EF_HAND_1"/>
    <property type="match status" value="2"/>
</dbReference>
<evidence type="ECO:0000256" key="2">
    <source>
        <dbReference type="ARBA" id="ARBA00022490"/>
    </source>
</evidence>
<dbReference type="PANTHER" id="PTHR12085:SF3">
    <property type="entry name" value="SERINE_THREONINE-PROTEIN PHOSPHATASE 2A REGULATORY SUBUNIT B'' SUBUNIT GAMMA"/>
    <property type="match status" value="1"/>
</dbReference>
<dbReference type="OrthoDB" id="10265007at2759"/>
<comment type="subcellular location">
    <subcellularLocation>
        <location evidence="1">Cytoplasm</location>
    </subcellularLocation>
</comment>
<evidence type="ECO:0000313" key="6">
    <source>
        <dbReference type="Proteomes" id="UP000215902"/>
    </source>
</evidence>
<dbReference type="SUPFAM" id="SSF47473">
    <property type="entry name" value="EF-hand"/>
    <property type="match status" value="2"/>
</dbReference>
<keyword evidence="6" id="KW-1185">Reference proteome</keyword>
<organism evidence="5 6">
    <name type="scientific">Macrostomum lignano</name>
    <dbReference type="NCBI Taxonomy" id="282301"/>
    <lineage>
        <taxon>Eukaryota</taxon>
        <taxon>Metazoa</taxon>
        <taxon>Spiralia</taxon>
        <taxon>Lophotrochozoa</taxon>
        <taxon>Platyhelminthes</taxon>
        <taxon>Rhabditophora</taxon>
        <taxon>Macrostomorpha</taxon>
        <taxon>Macrostomida</taxon>
        <taxon>Macrostomidae</taxon>
        <taxon>Macrostomum</taxon>
    </lineage>
</organism>